<name>A0ABD5R2V5_9EURY</name>
<evidence type="ECO:0000313" key="1">
    <source>
        <dbReference type="EMBL" id="MFC5279315.1"/>
    </source>
</evidence>
<evidence type="ECO:0008006" key="3">
    <source>
        <dbReference type="Google" id="ProtNLM"/>
    </source>
</evidence>
<protein>
    <recommendedName>
        <fullName evidence="3">XcyI family restriction endonuclease</fullName>
    </recommendedName>
</protein>
<organism evidence="1 2">
    <name type="scientific">Halorubrum rubrum</name>
    <dbReference type="NCBI Taxonomy" id="1126240"/>
    <lineage>
        <taxon>Archaea</taxon>
        <taxon>Methanobacteriati</taxon>
        <taxon>Methanobacteriota</taxon>
        <taxon>Stenosarchaea group</taxon>
        <taxon>Halobacteria</taxon>
        <taxon>Halobacteriales</taxon>
        <taxon>Haloferacaceae</taxon>
        <taxon>Halorubrum</taxon>
    </lineage>
</organism>
<dbReference type="EMBL" id="JBHSKY010000008">
    <property type="protein sequence ID" value="MFC5279315.1"/>
    <property type="molecule type" value="Genomic_DNA"/>
</dbReference>
<proteinExistence type="predicted"/>
<reference evidence="1 2" key="1">
    <citation type="journal article" date="2019" name="Int. J. Syst. Evol. Microbiol.">
        <title>The Global Catalogue of Microorganisms (GCM) 10K type strain sequencing project: providing services to taxonomists for standard genome sequencing and annotation.</title>
        <authorList>
            <consortium name="The Broad Institute Genomics Platform"/>
            <consortium name="The Broad Institute Genome Sequencing Center for Infectious Disease"/>
            <person name="Wu L."/>
            <person name="Ma J."/>
        </authorList>
    </citation>
    <scope>NUCLEOTIDE SEQUENCE [LARGE SCALE GENOMIC DNA]</scope>
    <source>
        <strain evidence="1 2">CGMCC 1.12124</strain>
    </source>
</reference>
<comment type="caution">
    <text evidence="1">The sequence shown here is derived from an EMBL/GenBank/DDBJ whole genome shotgun (WGS) entry which is preliminary data.</text>
</comment>
<gene>
    <name evidence="1" type="ORF">ACFPM1_11195</name>
</gene>
<dbReference type="Proteomes" id="UP001596118">
    <property type="component" value="Unassembled WGS sequence"/>
</dbReference>
<evidence type="ECO:0000313" key="2">
    <source>
        <dbReference type="Proteomes" id="UP001596118"/>
    </source>
</evidence>
<sequence>MDPVWTSVDLDTYLSAIVNEGDIEEQLVQESRWKISYRESQLQRRGLLSLHSRAMELEPETLDWDELGVSDQAVEVLQANGVPPDRLHRYFAHPRTLKRTNLLKYYRTLAGVSENRLRGMESIRSAVREVDSSDQSSETSDSVHRLCRFFNSLISTWASSLTGDERPERRALISALLTEGAAIEGSSRNAGGRKAVVNVASVLVEEFDDHGVLESFEVKQTSQDPFITVSSTDLGDSYALGDLSGAYDVRDVRAANGGYVNVDQTEPDMVVRSPRGVTGYGEIKDRKDVSNQWEGWLPLIRSKLEDFESKNAEAKKMILQPVYTRRMIEGDRGSDADDVGIEGLIHDGLLDVPFNISQIIADEDSRDFFGAYIRQLLGYDVASVSL</sequence>
<dbReference type="AlphaFoldDB" id="A0ABD5R2V5"/>
<dbReference type="RefSeq" id="WP_256411870.1">
    <property type="nucleotide sequence ID" value="NZ_JANHDM010000006.1"/>
</dbReference>
<keyword evidence="2" id="KW-1185">Reference proteome</keyword>
<accession>A0ABD5R2V5</accession>